<evidence type="ECO:0000256" key="10">
    <source>
        <dbReference type="ARBA" id="ARBA00022840"/>
    </source>
</evidence>
<evidence type="ECO:0000256" key="3">
    <source>
        <dbReference type="ARBA" id="ARBA00012078"/>
    </source>
</evidence>
<keyword evidence="17" id="KW-1185">Reference proteome</keyword>
<dbReference type="InterPro" id="IPR014721">
    <property type="entry name" value="Ribsml_uS5_D2-typ_fold_subgr"/>
</dbReference>
<evidence type="ECO:0000256" key="8">
    <source>
        <dbReference type="ARBA" id="ARBA00022741"/>
    </source>
</evidence>
<dbReference type="GO" id="GO:0005737">
    <property type="term" value="C:cytoplasm"/>
    <property type="evidence" value="ECO:0007669"/>
    <property type="project" value="UniProtKB-SubCell"/>
</dbReference>
<dbReference type="SUPFAM" id="SSF55060">
    <property type="entry name" value="GHMP Kinase, C-terminal domain"/>
    <property type="match status" value="1"/>
</dbReference>
<dbReference type="STRING" id="1147123.SAMN05443428_10945"/>
<dbReference type="HAMAP" id="MF_00384">
    <property type="entry name" value="Homoser_kinase"/>
    <property type="match status" value="1"/>
</dbReference>
<dbReference type="AlphaFoldDB" id="A0A1T4XIH0"/>
<dbReference type="InterPro" id="IPR006203">
    <property type="entry name" value="GHMP_knse_ATP-bd_CS"/>
</dbReference>
<evidence type="ECO:0000256" key="1">
    <source>
        <dbReference type="ARBA" id="ARBA00005015"/>
    </source>
</evidence>
<proteinExistence type="inferred from homology"/>
<evidence type="ECO:0000256" key="11">
    <source>
        <dbReference type="ARBA" id="ARBA00049375"/>
    </source>
</evidence>
<evidence type="ECO:0000256" key="12">
    <source>
        <dbReference type="ARBA" id="ARBA00049954"/>
    </source>
</evidence>
<evidence type="ECO:0000313" key="17">
    <source>
        <dbReference type="Proteomes" id="UP000190105"/>
    </source>
</evidence>
<keyword evidence="6 13" id="KW-0808">Transferase</keyword>
<dbReference type="Proteomes" id="UP000190105">
    <property type="component" value="Unassembled WGS sequence"/>
</dbReference>
<comment type="subcellular location">
    <subcellularLocation>
        <location evidence="13">Cytoplasm</location>
    </subcellularLocation>
</comment>
<dbReference type="GO" id="GO:0005524">
    <property type="term" value="F:ATP binding"/>
    <property type="evidence" value="ECO:0007669"/>
    <property type="project" value="UniProtKB-UniRule"/>
</dbReference>
<dbReference type="SUPFAM" id="SSF54211">
    <property type="entry name" value="Ribosomal protein S5 domain 2-like"/>
    <property type="match status" value="1"/>
</dbReference>
<keyword evidence="5 13" id="KW-0028">Amino-acid biosynthesis</keyword>
<evidence type="ECO:0000256" key="5">
    <source>
        <dbReference type="ARBA" id="ARBA00022605"/>
    </source>
</evidence>
<dbReference type="InterPro" id="IPR020568">
    <property type="entry name" value="Ribosomal_Su5_D2-typ_SF"/>
</dbReference>
<dbReference type="Pfam" id="PF08544">
    <property type="entry name" value="GHMP_kinases_C"/>
    <property type="match status" value="1"/>
</dbReference>
<keyword evidence="8 13" id="KW-0547">Nucleotide-binding</keyword>
<dbReference type="OrthoDB" id="9769912at2"/>
<feature type="binding site" evidence="13">
    <location>
        <begin position="82"/>
        <end position="92"/>
    </location>
    <ligand>
        <name>ATP</name>
        <dbReference type="ChEBI" id="CHEBI:30616"/>
    </ligand>
</feature>
<dbReference type="GO" id="GO:0009088">
    <property type="term" value="P:threonine biosynthetic process"/>
    <property type="evidence" value="ECO:0007669"/>
    <property type="project" value="UniProtKB-UniRule"/>
</dbReference>
<evidence type="ECO:0000256" key="9">
    <source>
        <dbReference type="ARBA" id="ARBA00022777"/>
    </source>
</evidence>
<comment type="catalytic activity">
    <reaction evidence="11 13">
        <text>L-homoserine + ATP = O-phospho-L-homoserine + ADP + H(+)</text>
        <dbReference type="Rhea" id="RHEA:13985"/>
        <dbReference type="ChEBI" id="CHEBI:15378"/>
        <dbReference type="ChEBI" id="CHEBI:30616"/>
        <dbReference type="ChEBI" id="CHEBI:57476"/>
        <dbReference type="ChEBI" id="CHEBI:57590"/>
        <dbReference type="ChEBI" id="CHEBI:456216"/>
        <dbReference type="EC" id="2.7.1.39"/>
    </reaction>
</comment>
<reference evidence="17" key="1">
    <citation type="submission" date="2017-02" db="EMBL/GenBank/DDBJ databases">
        <authorList>
            <person name="Varghese N."/>
            <person name="Submissions S."/>
        </authorList>
    </citation>
    <scope>NUCLEOTIDE SEQUENCE [LARGE SCALE GENOMIC DNA]</scope>
    <source>
        <strain evidence="17">USBA 833</strain>
    </source>
</reference>
<dbReference type="PANTHER" id="PTHR20861">
    <property type="entry name" value="HOMOSERINE/4-DIPHOSPHOCYTIDYL-2-C-METHYL-D-ERYTHRITOL KINASE"/>
    <property type="match status" value="1"/>
</dbReference>
<dbReference type="PANTHER" id="PTHR20861:SF1">
    <property type="entry name" value="HOMOSERINE KINASE"/>
    <property type="match status" value="1"/>
</dbReference>
<protein>
    <recommendedName>
        <fullName evidence="4 13">Homoserine kinase</fullName>
        <shortName evidence="13">HK</shortName>
        <shortName evidence="13">HSK</shortName>
        <ecNumber evidence="3 13">2.7.1.39</ecNumber>
    </recommendedName>
</protein>
<sequence length="295" mass="32277">MIEVRVPATSANIGPGFDCLGLALNMYNSFKAEEIEHGLEISGCDEEFKNEDNLFYKSMVKTFEIIGYKAKGLKIEIGGDIPVSRGLGSSASCIVGGVIAANEISKAGLNTYDIVNICAKIEGHPDNTTPAVTGGMTASIMKSGDVVFDKINICEGLKFCAVIPDFKLSTERARQVLPKTISYNDGVYNLSRTALLISSLINGNFDLIKHGIDDRMHQIYRGSLIENYEDVIKKCYDFGAEGAFLSGAGPTIMAVLREENQNFSNCMKEFLKSINKKWDVKELKIDTKGAMVIRN</sequence>
<dbReference type="PROSITE" id="PS00627">
    <property type="entry name" value="GHMP_KINASES_ATP"/>
    <property type="match status" value="1"/>
</dbReference>
<name>A0A1T4XIH0_9CLOT</name>
<keyword evidence="10 13" id="KW-0067">ATP-binding</keyword>
<gene>
    <name evidence="13" type="primary">thrB</name>
    <name evidence="16" type="ORF">SAMN05443428_10945</name>
</gene>
<evidence type="ECO:0000256" key="2">
    <source>
        <dbReference type="ARBA" id="ARBA00007370"/>
    </source>
</evidence>
<dbReference type="EC" id="2.7.1.39" evidence="3 13"/>
<keyword evidence="9 13" id="KW-0418">Kinase</keyword>
<dbReference type="Pfam" id="PF00288">
    <property type="entry name" value="GHMP_kinases_N"/>
    <property type="match status" value="1"/>
</dbReference>
<dbReference type="GO" id="GO:0004413">
    <property type="term" value="F:homoserine kinase activity"/>
    <property type="evidence" value="ECO:0007669"/>
    <property type="project" value="UniProtKB-UniRule"/>
</dbReference>
<feature type="domain" description="GHMP kinase N-terminal" evidence="14">
    <location>
        <begin position="53"/>
        <end position="135"/>
    </location>
</feature>
<keyword evidence="13" id="KW-0963">Cytoplasm</keyword>
<dbReference type="InterPro" id="IPR036554">
    <property type="entry name" value="GHMP_kinase_C_sf"/>
</dbReference>
<comment type="similarity">
    <text evidence="2 13">Belongs to the GHMP kinase family. Homoserine kinase subfamily.</text>
</comment>
<dbReference type="PRINTS" id="PR00958">
    <property type="entry name" value="HOMSERKINASE"/>
</dbReference>
<keyword evidence="7 13" id="KW-0791">Threonine biosynthesis</keyword>
<dbReference type="InterPro" id="IPR000870">
    <property type="entry name" value="Homoserine_kinase"/>
</dbReference>
<evidence type="ECO:0000313" key="16">
    <source>
        <dbReference type="EMBL" id="SKA88918.1"/>
    </source>
</evidence>
<evidence type="ECO:0000256" key="7">
    <source>
        <dbReference type="ARBA" id="ARBA00022697"/>
    </source>
</evidence>
<organism evidence="16 17">
    <name type="scientific">Caloramator quimbayensis</name>
    <dbReference type="NCBI Taxonomy" id="1147123"/>
    <lineage>
        <taxon>Bacteria</taxon>
        <taxon>Bacillati</taxon>
        <taxon>Bacillota</taxon>
        <taxon>Clostridia</taxon>
        <taxon>Eubacteriales</taxon>
        <taxon>Clostridiaceae</taxon>
        <taxon>Caloramator</taxon>
    </lineage>
</organism>
<feature type="domain" description="GHMP kinase C-terminal" evidence="15">
    <location>
        <begin position="197"/>
        <end position="271"/>
    </location>
</feature>
<dbReference type="EMBL" id="FUYH01000009">
    <property type="protein sequence ID" value="SKA88918.1"/>
    <property type="molecule type" value="Genomic_DNA"/>
</dbReference>
<dbReference type="PIRSF" id="PIRSF000676">
    <property type="entry name" value="Homoser_kin"/>
    <property type="match status" value="1"/>
</dbReference>
<dbReference type="RefSeq" id="WP_078696479.1">
    <property type="nucleotide sequence ID" value="NZ_FUYH01000009.1"/>
</dbReference>
<dbReference type="InterPro" id="IPR006204">
    <property type="entry name" value="GHMP_kinase_N_dom"/>
</dbReference>
<dbReference type="InterPro" id="IPR013750">
    <property type="entry name" value="GHMP_kinase_C_dom"/>
</dbReference>
<comment type="pathway">
    <text evidence="1 13">Amino-acid biosynthesis; L-threonine biosynthesis; L-threonine from L-aspartate: step 4/5.</text>
</comment>
<evidence type="ECO:0000259" key="14">
    <source>
        <dbReference type="Pfam" id="PF00288"/>
    </source>
</evidence>
<dbReference type="UniPathway" id="UPA00050">
    <property type="reaction ID" value="UER00064"/>
</dbReference>
<dbReference type="NCBIfam" id="TIGR00191">
    <property type="entry name" value="thrB"/>
    <property type="match status" value="1"/>
</dbReference>
<comment type="function">
    <text evidence="12 13">Catalyzes the ATP-dependent phosphorylation of L-homoserine to L-homoserine phosphate.</text>
</comment>
<evidence type="ECO:0000259" key="15">
    <source>
        <dbReference type="Pfam" id="PF08544"/>
    </source>
</evidence>
<dbReference type="Gene3D" id="3.30.230.10">
    <property type="match status" value="1"/>
</dbReference>
<dbReference type="Gene3D" id="3.30.70.890">
    <property type="entry name" value="GHMP kinase, C-terminal domain"/>
    <property type="match status" value="1"/>
</dbReference>
<evidence type="ECO:0000256" key="6">
    <source>
        <dbReference type="ARBA" id="ARBA00022679"/>
    </source>
</evidence>
<evidence type="ECO:0000256" key="4">
    <source>
        <dbReference type="ARBA" id="ARBA00017858"/>
    </source>
</evidence>
<accession>A0A1T4XIH0</accession>
<evidence type="ECO:0000256" key="13">
    <source>
        <dbReference type="HAMAP-Rule" id="MF_00384"/>
    </source>
</evidence>